<feature type="domain" description="SAM-dependent methyltransferase TRM5/TYW2-type" evidence="16">
    <location>
        <begin position="288"/>
        <end position="643"/>
    </location>
</feature>
<dbReference type="EMBL" id="RHLD01000028">
    <property type="protein sequence ID" value="TPP40926.1"/>
    <property type="molecule type" value="Genomic_DNA"/>
</dbReference>
<name>A0A504WW81_LEIDO</name>
<feature type="domain" description="Protein kinase" evidence="15">
    <location>
        <begin position="674"/>
        <end position="929"/>
    </location>
</feature>
<keyword evidence="8 13" id="KW-0547">Nucleotide-binding</keyword>
<dbReference type="Pfam" id="PF02475">
    <property type="entry name" value="TRM5-TYW2_MTfase"/>
    <property type="match status" value="1"/>
</dbReference>
<dbReference type="InterPro" id="IPR025792">
    <property type="entry name" value="tRNA_Gua_MeTrfase_euk"/>
</dbReference>
<proteinExistence type="inferred from homology"/>
<evidence type="ECO:0000256" key="2">
    <source>
        <dbReference type="ARBA" id="ARBA00009775"/>
    </source>
</evidence>
<dbReference type="VEuPathDB" id="TriTrypDB:LDHU3_16.0390"/>
<dbReference type="SUPFAM" id="SSF53335">
    <property type="entry name" value="S-adenosyl-L-methionine-dependent methyltransferases"/>
    <property type="match status" value="1"/>
</dbReference>
<feature type="binding site" evidence="12">
    <location>
        <begin position="495"/>
        <end position="496"/>
    </location>
    <ligand>
        <name>S-adenosyl-L-methionine</name>
        <dbReference type="ChEBI" id="CHEBI:59789"/>
    </ligand>
</feature>
<dbReference type="EC" id="2.1.1.228" evidence="12"/>
<dbReference type="GO" id="GO:0005759">
    <property type="term" value="C:mitochondrial matrix"/>
    <property type="evidence" value="ECO:0007669"/>
    <property type="project" value="UniProtKB-SubCell"/>
</dbReference>
<comment type="subunit">
    <text evidence="12">Monomer.</text>
</comment>
<evidence type="ECO:0000256" key="7">
    <source>
        <dbReference type="ARBA" id="ARBA00022694"/>
    </source>
</evidence>
<feature type="binding site" evidence="13">
    <location>
        <position position="703"/>
    </location>
    <ligand>
        <name>ATP</name>
        <dbReference type="ChEBI" id="CHEBI:30616"/>
    </ligand>
</feature>
<evidence type="ECO:0000256" key="10">
    <source>
        <dbReference type="ARBA" id="ARBA00023128"/>
    </source>
</evidence>
<evidence type="ECO:0000313" key="18">
    <source>
        <dbReference type="Proteomes" id="UP000318821"/>
    </source>
</evidence>
<feature type="region of interest" description="Disordered" evidence="14">
    <location>
        <begin position="205"/>
        <end position="244"/>
    </location>
</feature>
<dbReference type="InterPro" id="IPR030382">
    <property type="entry name" value="MeTrfase_TRM5/TYW2"/>
</dbReference>
<dbReference type="Pfam" id="PF25133">
    <property type="entry name" value="TYW2_N_2"/>
    <property type="match status" value="1"/>
</dbReference>
<dbReference type="PROSITE" id="PS00107">
    <property type="entry name" value="PROTEIN_KINASE_ATP"/>
    <property type="match status" value="1"/>
</dbReference>
<keyword evidence="10 12" id="KW-0496">Mitochondrion</keyword>
<dbReference type="Pfam" id="PF00069">
    <property type="entry name" value="Pkinase"/>
    <property type="match status" value="1"/>
</dbReference>
<evidence type="ECO:0000256" key="13">
    <source>
        <dbReference type="PROSITE-ProRule" id="PRU10141"/>
    </source>
</evidence>
<evidence type="ECO:0000256" key="8">
    <source>
        <dbReference type="ARBA" id="ARBA00022741"/>
    </source>
</evidence>
<gene>
    <name evidence="17" type="ORF">CGC20_36385</name>
</gene>
<dbReference type="InterPro" id="IPR000719">
    <property type="entry name" value="Prot_kinase_dom"/>
</dbReference>
<keyword evidence="9 13" id="KW-0067">ATP-binding</keyword>
<dbReference type="InterPro" id="IPR056744">
    <property type="entry name" value="TRM5/TYW2-like_N"/>
</dbReference>
<dbReference type="GO" id="GO:0005634">
    <property type="term" value="C:nucleus"/>
    <property type="evidence" value="ECO:0007669"/>
    <property type="project" value="UniProtKB-SubCell"/>
</dbReference>
<dbReference type="SUPFAM" id="SSF56112">
    <property type="entry name" value="Protein kinase-like (PK-like)"/>
    <property type="match status" value="1"/>
</dbReference>
<keyword evidence="4 12" id="KW-0489">Methyltransferase</keyword>
<comment type="similarity">
    <text evidence="12">Belongs to the TRM5 / TYW2 family.</text>
</comment>
<feature type="binding site" evidence="12">
    <location>
        <position position="530"/>
    </location>
    <ligand>
        <name>S-adenosyl-L-methionine</name>
        <dbReference type="ChEBI" id="CHEBI:59789"/>
    </ligand>
</feature>
<dbReference type="PROSITE" id="PS00108">
    <property type="entry name" value="PROTEIN_KINASE_ST"/>
    <property type="match status" value="1"/>
</dbReference>
<keyword evidence="6 12" id="KW-0949">S-adenosyl-L-methionine</keyword>
<keyword evidence="11 12" id="KW-0539">Nucleus</keyword>
<dbReference type="FunFam" id="3.30.200.20:FF:000042">
    <property type="entry name" value="Aurora kinase A"/>
    <property type="match status" value="1"/>
</dbReference>
<evidence type="ECO:0000256" key="14">
    <source>
        <dbReference type="SAM" id="MobiDB-lite"/>
    </source>
</evidence>
<keyword evidence="5 12" id="KW-0808">Transferase</keyword>
<dbReference type="Gene3D" id="3.30.300.110">
    <property type="entry name" value="Met-10+ protein-like domains"/>
    <property type="match status" value="1"/>
</dbReference>
<evidence type="ECO:0000256" key="4">
    <source>
        <dbReference type="ARBA" id="ARBA00022603"/>
    </source>
</evidence>
<dbReference type="Gene3D" id="3.40.50.150">
    <property type="entry name" value="Vaccinia Virus protein VP39"/>
    <property type="match status" value="1"/>
</dbReference>
<dbReference type="InterPro" id="IPR011009">
    <property type="entry name" value="Kinase-like_dom_sf"/>
</dbReference>
<dbReference type="InterPro" id="IPR050629">
    <property type="entry name" value="STE20/SPS1-PAK"/>
</dbReference>
<dbReference type="FunFam" id="3.40.50.150:FF:000765">
    <property type="entry name" value="tRNA (guanine(37)-N1)-methyltransferase"/>
    <property type="match status" value="1"/>
</dbReference>
<dbReference type="FunFam" id="3.30.300.110:FF:000005">
    <property type="entry name" value="tRNA (guanine(37)-N1)-methyltransferase"/>
    <property type="match status" value="1"/>
</dbReference>
<dbReference type="VEuPathDB" id="TriTrypDB:LdBPK_160320.1"/>
<dbReference type="InterPro" id="IPR008271">
    <property type="entry name" value="Ser/Thr_kinase_AS"/>
</dbReference>
<feature type="compositionally biased region" description="Polar residues" evidence="14">
    <location>
        <begin position="1"/>
        <end position="12"/>
    </location>
</feature>
<dbReference type="FunFam" id="1.10.510.10:FF:000837">
    <property type="entry name" value="STE family protein kinase"/>
    <property type="match status" value="1"/>
</dbReference>
<dbReference type="HAMAP" id="MF_03152">
    <property type="entry name" value="TRM5"/>
    <property type="match status" value="1"/>
</dbReference>
<dbReference type="PROSITE" id="PS51684">
    <property type="entry name" value="SAM_MT_TRM5_TYW2"/>
    <property type="match status" value="1"/>
</dbReference>
<comment type="catalytic activity">
    <reaction evidence="12">
        <text>guanosine(37) in tRNA + S-adenosyl-L-methionine = N(1)-methylguanosine(37) in tRNA + S-adenosyl-L-homocysteine + H(+)</text>
        <dbReference type="Rhea" id="RHEA:36899"/>
        <dbReference type="Rhea" id="RHEA-COMP:10145"/>
        <dbReference type="Rhea" id="RHEA-COMP:10147"/>
        <dbReference type="ChEBI" id="CHEBI:15378"/>
        <dbReference type="ChEBI" id="CHEBI:57856"/>
        <dbReference type="ChEBI" id="CHEBI:59789"/>
        <dbReference type="ChEBI" id="CHEBI:73542"/>
        <dbReference type="ChEBI" id="CHEBI:74269"/>
        <dbReference type="EC" id="2.1.1.228"/>
    </reaction>
</comment>
<dbReference type="VEuPathDB" id="TriTrypDB:LdCL_160008000"/>
<evidence type="ECO:0000256" key="9">
    <source>
        <dbReference type="ARBA" id="ARBA00022840"/>
    </source>
</evidence>
<dbReference type="GO" id="GO:0005524">
    <property type="term" value="F:ATP binding"/>
    <property type="evidence" value="ECO:0007669"/>
    <property type="project" value="UniProtKB-UniRule"/>
</dbReference>
<feature type="binding site" evidence="12">
    <location>
        <position position="428"/>
    </location>
    <ligand>
        <name>S-adenosyl-L-methionine</name>
        <dbReference type="ChEBI" id="CHEBI:59789"/>
    </ligand>
</feature>
<dbReference type="AlphaFoldDB" id="A0A504WW81"/>
<organism evidence="17 18">
    <name type="scientific">Leishmania donovani</name>
    <dbReference type="NCBI Taxonomy" id="5661"/>
    <lineage>
        <taxon>Eukaryota</taxon>
        <taxon>Discoba</taxon>
        <taxon>Euglenozoa</taxon>
        <taxon>Kinetoplastea</taxon>
        <taxon>Metakinetoplastina</taxon>
        <taxon>Trypanosomatida</taxon>
        <taxon>Trypanosomatidae</taxon>
        <taxon>Leishmaniinae</taxon>
        <taxon>Leishmania</taxon>
    </lineage>
</organism>
<dbReference type="GO" id="GO:0052906">
    <property type="term" value="F:tRNA (guanine(37)-N1)-methyltransferase activity"/>
    <property type="evidence" value="ECO:0007669"/>
    <property type="project" value="UniProtKB-UniRule"/>
</dbReference>
<dbReference type="InterPro" id="IPR029063">
    <property type="entry name" value="SAM-dependent_MTases_sf"/>
</dbReference>
<comment type="caution">
    <text evidence="17">The sequence shown here is derived from an EMBL/GenBank/DDBJ whole genome shotgun (WGS) entry which is preliminary data.</text>
</comment>
<accession>A0A504WW81</accession>
<dbReference type="PROSITE" id="PS50011">
    <property type="entry name" value="PROTEIN_KINASE_DOM"/>
    <property type="match status" value="1"/>
</dbReference>
<dbReference type="SMART" id="SM00220">
    <property type="entry name" value="S_TKc"/>
    <property type="match status" value="1"/>
</dbReference>
<dbReference type="InterPro" id="IPR017441">
    <property type="entry name" value="Protein_kinase_ATP_BS"/>
</dbReference>
<evidence type="ECO:0000256" key="12">
    <source>
        <dbReference type="HAMAP-Rule" id="MF_03152"/>
    </source>
</evidence>
<dbReference type="Gene3D" id="1.10.510.10">
    <property type="entry name" value="Transferase(Phosphotransferase) domain 1"/>
    <property type="match status" value="1"/>
</dbReference>
<comment type="similarity">
    <text evidence="2">Belongs to the class I-like SAM-binding methyltransferase superfamily. TRM5/TYW2 family.</text>
</comment>
<dbReference type="PANTHER" id="PTHR48012">
    <property type="entry name" value="STERILE20-LIKE KINASE, ISOFORM B-RELATED"/>
    <property type="match status" value="1"/>
</dbReference>
<evidence type="ECO:0000256" key="11">
    <source>
        <dbReference type="ARBA" id="ARBA00023242"/>
    </source>
</evidence>
<dbReference type="VEuPathDB" id="TriTrypDB:LdBPK_160310.1"/>
<evidence type="ECO:0000256" key="6">
    <source>
        <dbReference type="ARBA" id="ARBA00022691"/>
    </source>
</evidence>
<dbReference type="Proteomes" id="UP000318821">
    <property type="component" value="Unassembled WGS sequence"/>
</dbReference>
<feature type="region of interest" description="Disordered" evidence="14">
    <location>
        <begin position="1"/>
        <end position="20"/>
    </location>
</feature>
<keyword evidence="7 12" id="KW-0819">tRNA processing</keyword>
<feature type="binding site" evidence="12">
    <location>
        <begin position="466"/>
        <end position="467"/>
    </location>
    <ligand>
        <name>S-adenosyl-L-methionine</name>
        <dbReference type="ChEBI" id="CHEBI:59789"/>
    </ligand>
</feature>
<dbReference type="VEuPathDB" id="TriTrypDB:LdCL_160008100"/>
<evidence type="ECO:0000256" key="5">
    <source>
        <dbReference type="ARBA" id="ARBA00022679"/>
    </source>
</evidence>
<evidence type="ECO:0000259" key="15">
    <source>
        <dbReference type="PROSITE" id="PS50011"/>
    </source>
</evidence>
<reference evidence="18" key="1">
    <citation type="submission" date="2019-02" db="EMBL/GenBank/DDBJ databases">
        <title>FDA dAtabase for Regulatory Grade micrObial Sequences (FDA-ARGOS): Supporting development and validation of Infectious Disease Dx tests.</title>
        <authorList>
            <person name="Duncan R."/>
            <person name="Fisher C."/>
            <person name="Tallon L."/>
            <person name="Sadzewicz L."/>
            <person name="Sengamalay N."/>
            <person name="Ott S."/>
            <person name="Godinez A."/>
            <person name="Nagaraj S."/>
            <person name="Vavikolanu K."/>
            <person name="Vyas G."/>
            <person name="Nadendla S."/>
            <person name="Aluvathingal J."/>
            <person name="Sichtig H."/>
        </authorList>
    </citation>
    <scope>NUCLEOTIDE SEQUENCE [LARGE SCALE GENOMIC DNA]</scope>
    <source>
        <strain evidence="18">FDAARGOS_360</strain>
    </source>
</reference>
<evidence type="ECO:0000259" key="16">
    <source>
        <dbReference type="PROSITE" id="PS51684"/>
    </source>
</evidence>
<dbReference type="InterPro" id="IPR056743">
    <property type="entry name" value="TRM5-TYW2-like_MTfase"/>
</dbReference>
<dbReference type="VEuPathDB" id="TriTrypDB:LDHU3_16.0370"/>
<dbReference type="GO" id="GO:0004674">
    <property type="term" value="F:protein serine/threonine kinase activity"/>
    <property type="evidence" value="ECO:0007669"/>
    <property type="project" value="TreeGrafter"/>
</dbReference>
<evidence type="ECO:0000313" key="17">
    <source>
        <dbReference type="EMBL" id="TPP40926.1"/>
    </source>
</evidence>
<dbReference type="GO" id="GO:0030488">
    <property type="term" value="P:tRNA methylation"/>
    <property type="evidence" value="ECO:0007669"/>
    <property type="project" value="UniProtKB-UniRule"/>
</dbReference>
<keyword evidence="3 12" id="KW-0963">Cytoplasm</keyword>
<comment type="subcellular location">
    <subcellularLocation>
        <location evidence="1 12">Cytoplasm</location>
    </subcellularLocation>
    <subcellularLocation>
        <location evidence="12">Mitochondrion matrix</location>
    </subcellularLocation>
    <subcellularLocation>
        <location evidence="12">Nucleus</location>
    </subcellularLocation>
    <text evidence="12">Predominantly in the mitochondria and in the nucleus.</text>
</comment>
<dbReference type="PANTHER" id="PTHR48012:SF2">
    <property type="entry name" value="STERILE20-LIKE KINASE, ISOFORM B"/>
    <property type="match status" value="1"/>
</dbReference>
<comment type="function">
    <text evidence="12">Specifically methylates the N1 position of guanosine-37 in various cytoplasmic and mitochondrial tRNAs. Methylation is not dependent on the nature of the nucleoside 5' of the target nucleoside. This is the first step in the biosynthesis of wybutosine (yW), a modified base adjacent to the anticodon of tRNAs and required for accurate decoding.</text>
</comment>
<keyword evidence="17" id="KW-0418">Kinase</keyword>
<evidence type="ECO:0000256" key="3">
    <source>
        <dbReference type="ARBA" id="ARBA00022490"/>
    </source>
</evidence>
<protein>
    <recommendedName>
        <fullName evidence="12">tRNA (guanine(37)-N1)-methyltransferase</fullName>
        <ecNumber evidence="12">2.1.1.228</ecNumber>
    </recommendedName>
    <alternativeName>
        <fullName evidence="12">M1G-methyltransferase</fullName>
    </alternativeName>
    <alternativeName>
        <fullName evidence="12">tRNA [GM37] methyltransferase</fullName>
    </alternativeName>
    <alternativeName>
        <fullName evidence="12">tRNA methyltransferase 5 homolog</fullName>
    </alternativeName>
</protein>
<sequence>MSAKQSRSTAESRTAPHSYRERVNSTVELAALVYRPLTASGALLSILRGKLYRRRSVRNVLDVVAVHSISGGQGHSAESKVRVEYLAPAEGNANGNSISNIGAAPCADIQGSSDIAATGNSLSTPAQPALLEGRCKMCLLDPTVLKATELWPDPASAAQHRVPVFSLGAAIAGSHVTQQLEAALQAGQLSRKAADLLQQLHERLSRGPSSVSLTEDRDGSEQPQGSPRAAAAPPPPSSKRRASYTGAVEVTFTPRAVELNYQAYTMSELLSMVLPLREHADLVALSGFEQVGHIAHVNLSAAHLPYADIIGQVILDCNETVSVVVNKVDAISSVFREFKMDIIGLRCRTDGVDGNAVAGADLDEFGEAGGSLTAAERQAIALEALSPTYSLAEARIHRLLTATVRQHGCSFRVPYNRVYWNSRLSFEHTRLVDRMGPGDMLFDVMAGVGPFAVPAAKKGVQVFANDLNPVAAQYMKVNAELNHLPANSLRVFNMDGRDFLNSVLFDSVTRAADAPFPGHLCTGRRHVTMNLPAIAVEFLDVFQPLSSTCASASGQQCNASAAAIVNERWNHLPAHVDPNAIDRCTLFHVYCFSAAEDLITDAVRQVEVNLGYTLPPENIEETLMVRDVAPTKRMMCVSFTLPPAFWENLLAATMMKPSALDRIHVREDDPKELFEIVESVGIGNFGVVLKARNRATDDIVAIKQVPLSDTDKEDLDTIVKEVEILQECDHPNIVRFYGTYHSMGVLWIVMEYCEGGSVDTAYDLLRRPLSEPLIAYVCRQTLLGLRYLHERHVIHRDIKGSNLLLTKNGQVKLADFGVSTELKHTLSRRNSFIGTALWMAPEALTEKDYDSRADMWSLGITTIELAEGQPPYLGMHIARAVFFIPLNDPPTLQAKERWSPQMNMFIRRLLTKDKELRPSAATMLMDPFVDPSAVASQEEMAAVVEQLLTRRRSMDERRDGNNKGSNTSAMTIVTRTSSVVGAIEGAGEEEGEGVAAIPTDEAAAQWIDEHVAPQRRASPAAGRVVARGGGGAVAAGAAAGDRAPLASVAAPAALDGAYTGEGNGSTTMMASVNRYCHPSHLLPTSGGGGVTPMVSAFPPVYGPPSHEARMAAAAAHGDALAESLHLLGYSAEGVSPLYLRCFETTTLNTVREVFLYNQYLPYTRAVSEAEAKHAQRMKLLCGTVLKNVYAATCESTRNA</sequence>
<evidence type="ECO:0000256" key="1">
    <source>
        <dbReference type="ARBA" id="ARBA00004496"/>
    </source>
</evidence>